<dbReference type="SUPFAM" id="SSF56112">
    <property type="entry name" value="Protein kinase-like (PK-like)"/>
    <property type="match status" value="1"/>
</dbReference>
<comment type="similarity">
    <text evidence="1">Belongs to the pseudomonas-type ThrB family.</text>
</comment>
<protein>
    <submittedName>
        <fullName evidence="3">Ser/Thr protein kinase RdoA involved in Cpx stress response, MazF antagonist</fullName>
    </submittedName>
</protein>
<dbReference type="InterPro" id="IPR050249">
    <property type="entry name" value="Pseudomonas-type_ThrB"/>
</dbReference>
<dbReference type="GO" id="GO:0009088">
    <property type="term" value="P:threonine biosynthetic process"/>
    <property type="evidence" value="ECO:0007669"/>
    <property type="project" value="TreeGrafter"/>
</dbReference>
<keyword evidence="3" id="KW-0418">Kinase</keyword>
<reference evidence="3 4" key="1">
    <citation type="submission" date="2016-11" db="EMBL/GenBank/DDBJ databases">
        <authorList>
            <person name="Jaros S."/>
            <person name="Januszkiewicz K."/>
            <person name="Wedrychowicz H."/>
        </authorList>
    </citation>
    <scope>NUCLEOTIDE SEQUENCE [LARGE SCALE GENOMIC DNA]</scope>
    <source>
        <strain evidence="3 4">CGMCC 1.12145</strain>
    </source>
</reference>
<accession>A0A1K1NTP5</accession>
<dbReference type="GO" id="GO:0004413">
    <property type="term" value="F:homoserine kinase activity"/>
    <property type="evidence" value="ECO:0007669"/>
    <property type="project" value="TreeGrafter"/>
</dbReference>
<dbReference type="PANTHER" id="PTHR21064">
    <property type="entry name" value="AMINOGLYCOSIDE PHOSPHOTRANSFERASE DOMAIN-CONTAINING PROTEIN-RELATED"/>
    <property type="match status" value="1"/>
</dbReference>
<keyword evidence="4" id="KW-1185">Reference proteome</keyword>
<dbReference type="Gene3D" id="3.30.200.20">
    <property type="entry name" value="Phosphorylase Kinase, domain 1"/>
    <property type="match status" value="1"/>
</dbReference>
<evidence type="ECO:0000313" key="4">
    <source>
        <dbReference type="Proteomes" id="UP000182248"/>
    </source>
</evidence>
<organism evidence="3 4">
    <name type="scientific">Sinomicrobium oceani</name>
    <dbReference type="NCBI Taxonomy" id="1150368"/>
    <lineage>
        <taxon>Bacteria</taxon>
        <taxon>Pseudomonadati</taxon>
        <taxon>Bacteroidota</taxon>
        <taxon>Flavobacteriia</taxon>
        <taxon>Flavobacteriales</taxon>
        <taxon>Flavobacteriaceae</taxon>
        <taxon>Sinomicrobium</taxon>
    </lineage>
</organism>
<dbReference type="AlphaFoldDB" id="A0A1K1NTP5"/>
<dbReference type="InterPro" id="IPR011009">
    <property type="entry name" value="Kinase-like_dom_sf"/>
</dbReference>
<dbReference type="Gene3D" id="3.90.1200.10">
    <property type="match status" value="1"/>
</dbReference>
<sequence>MGIAGNLYMITMTFPVMTSTVSADALCKLVCKTYAFEEDTTCTLLRTGMNHSYLVCHGNTRYIFRVYCYQWRTREEITEELRLLLLLKERGIGVSYPVADRKGNFLQEIHAPEGMRLAVLFSYASGAKVRFMNDETYTAIGSCMGKMHTITEHLDIARVTYRTETLVTTAYERIRTFFPDTLAEIQFIKKAGWQLSERLQKNHWEDWPRGVVHLDMWYDNMSVGKDNTITLFDFDFCGNGPLLLDIAYCCKQLFHIEADKRAYKQKEQLILDGYRSVRPLSEEELKHIPEAAVLIWIFYLGVQVQRFDWSNIFLSENYLKMYVGRIKSWIDYYNVPLT</sequence>
<dbReference type="InterPro" id="IPR002575">
    <property type="entry name" value="Aminoglycoside_PTrfase"/>
</dbReference>
<feature type="domain" description="Aminoglycoside phosphotransferase" evidence="2">
    <location>
        <begin position="50"/>
        <end position="280"/>
    </location>
</feature>
<name>A0A1K1NTP5_9FLAO</name>
<keyword evidence="3" id="KW-0808">Transferase</keyword>
<evidence type="ECO:0000313" key="3">
    <source>
        <dbReference type="EMBL" id="SFW38676.1"/>
    </source>
</evidence>
<evidence type="ECO:0000256" key="1">
    <source>
        <dbReference type="ARBA" id="ARBA00038240"/>
    </source>
</evidence>
<dbReference type="STRING" id="1150368.SAMN02927921_01442"/>
<dbReference type="EMBL" id="FPJE01000006">
    <property type="protein sequence ID" value="SFW38676.1"/>
    <property type="molecule type" value="Genomic_DNA"/>
</dbReference>
<dbReference type="PANTHER" id="PTHR21064:SF6">
    <property type="entry name" value="AMINOGLYCOSIDE PHOSPHOTRANSFERASE DOMAIN-CONTAINING PROTEIN"/>
    <property type="match status" value="1"/>
</dbReference>
<gene>
    <name evidence="3" type="ORF">SAMN02927921_01442</name>
</gene>
<dbReference type="Proteomes" id="UP000182248">
    <property type="component" value="Unassembled WGS sequence"/>
</dbReference>
<dbReference type="Pfam" id="PF01636">
    <property type="entry name" value="APH"/>
    <property type="match status" value="1"/>
</dbReference>
<proteinExistence type="inferred from homology"/>
<evidence type="ECO:0000259" key="2">
    <source>
        <dbReference type="Pfam" id="PF01636"/>
    </source>
</evidence>